<accession>A0AAN8IH09</accession>
<name>A0AAN8IH09_TRICO</name>
<dbReference type="AlphaFoldDB" id="A0AAN8IH09"/>
<dbReference type="Pfam" id="PF06342">
    <property type="entry name" value="DUF1057"/>
    <property type="match status" value="1"/>
</dbReference>
<comment type="caution">
    <text evidence="1">The sequence shown here is derived from an EMBL/GenBank/DDBJ whole genome shotgun (WGS) entry which is preliminary data.</text>
</comment>
<dbReference type="PANTHER" id="PTHR47533">
    <property type="entry name" value="PROTEIN CBG21859"/>
    <property type="match status" value="1"/>
</dbReference>
<protein>
    <submittedName>
        <fullName evidence="1">Uncharacterized protein</fullName>
    </submittedName>
</protein>
<keyword evidence="2" id="KW-1185">Reference proteome</keyword>
<gene>
    <name evidence="1" type="ORF">GCK32_015715</name>
</gene>
<dbReference type="EMBL" id="WIXE01019667">
    <property type="protein sequence ID" value="KAK5969843.1"/>
    <property type="molecule type" value="Genomic_DNA"/>
</dbReference>
<evidence type="ECO:0000313" key="2">
    <source>
        <dbReference type="Proteomes" id="UP001331761"/>
    </source>
</evidence>
<reference evidence="1 2" key="1">
    <citation type="submission" date="2019-10" db="EMBL/GenBank/DDBJ databases">
        <title>Assembly and Annotation for the nematode Trichostrongylus colubriformis.</title>
        <authorList>
            <person name="Martin J."/>
        </authorList>
    </citation>
    <scope>NUCLEOTIDE SEQUENCE [LARGE SCALE GENOMIC DNA]</scope>
    <source>
        <strain evidence="1">G859</strain>
        <tissue evidence="1">Whole worm</tissue>
    </source>
</reference>
<dbReference type="InterPro" id="IPR010463">
    <property type="entry name" value="DUF1057"/>
</dbReference>
<proteinExistence type="predicted"/>
<organism evidence="1 2">
    <name type="scientific">Trichostrongylus colubriformis</name>
    <name type="common">Black scour worm</name>
    <dbReference type="NCBI Taxonomy" id="6319"/>
    <lineage>
        <taxon>Eukaryota</taxon>
        <taxon>Metazoa</taxon>
        <taxon>Ecdysozoa</taxon>
        <taxon>Nematoda</taxon>
        <taxon>Chromadorea</taxon>
        <taxon>Rhabditida</taxon>
        <taxon>Rhabditina</taxon>
        <taxon>Rhabditomorpha</taxon>
        <taxon>Strongyloidea</taxon>
        <taxon>Trichostrongylidae</taxon>
        <taxon>Trichostrongylus</taxon>
    </lineage>
</organism>
<evidence type="ECO:0000313" key="1">
    <source>
        <dbReference type="EMBL" id="KAK5969843.1"/>
    </source>
</evidence>
<dbReference type="Proteomes" id="UP001331761">
    <property type="component" value="Unassembled WGS sequence"/>
</dbReference>
<dbReference type="InterPro" id="IPR029058">
    <property type="entry name" value="AB_hydrolase_fold"/>
</dbReference>
<sequence length="199" mass="22791">MGWAPYGQDFTLRPAGTLAGLVLVNPTGLRRHRAQRPFCAIKFVLWLYSLGEPAKNLMHPFMKYFYNNIIGLRLDTGERAMMCVRTMASLEYAKGLRSHIDSINRRKNARVLVVYGGNDILIETEIPRELACSFDDHRELICNDSDEAAEKRFIQETCELFSNGARTVSINFVKDGHFLQRDRARYIADSIEAILRSQM</sequence>
<dbReference type="SUPFAM" id="SSF53474">
    <property type="entry name" value="alpha/beta-Hydrolases"/>
    <property type="match status" value="1"/>
</dbReference>
<dbReference type="PANTHER" id="PTHR47533:SF6">
    <property type="entry name" value="PROTEIN CBG08091"/>
    <property type="match status" value="1"/>
</dbReference>